<dbReference type="PANTHER" id="PTHR24246:SF27">
    <property type="entry name" value="ADENOSINE RECEPTOR, ISOFORM A"/>
    <property type="match status" value="1"/>
</dbReference>
<dbReference type="Proteomes" id="UP001159405">
    <property type="component" value="Unassembled WGS sequence"/>
</dbReference>
<evidence type="ECO:0000313" key="13">
    <source>
        <dbReference type="Proteomes" id="UP001159405"/>
    </source>
</evidence>
<keyword evidence="9" id="KW-0807">Transducer</keyword>
<dbReference type="Pfam" id="PF00001">
    <property type="entry name" value="7tm_1"/>
    <property type="match status" value="1"/>
</dbReference>
<sequence length="219" mass="24499">MLASTYITLVAIYSVQAIIIIAGNTFTIFVFWTQRSSLKRTYLLLINLAVADLLVGITELIVIGSVKSQDLGKGILMLSRSNFSAAAFTLFFSSTSVYFLALVSLERAFAVLRPIRHRITNRRVYIYSIVIVWVIAIVFFGLIMSSLYYPEINGVYVFVTGRTSLLISILVICTSYLSISARLRAPSPAVIDNHKQRSREHNLRLSKTLYIAIASSLVF</sequence>
<feature type="transmembrane region" description="Helical" evidence="10">
    <location>
        <begin position="44"/>
        <end position="63"/>
    </location>
</feature>
<comment type="caution">
    <text evidence="12">The sequence shown here is derived from an EMBL/GenBank/DDBJ whole genome shotgun (WGS) entry which is preliminary data.</text>
</comment>
<dbReference type="EMBL" id="CALNXK010000054">
    <property type="protein sequence ID" value="CAH3134389.1"/>
    <property type="molecule type" value="Genomic_DNA"/>
</dbReference>
<name>A0ABN8P5F3_9CNID</name>
<comment type="subcellular location">
    <subcellularLocation>
        <location evidence="1">Cell membrane</location>
        <topology evidence="1">Multi-pass membrane protein</topology>
    </subcellularLocation>
</comment>
<evidence type="ECO:0000313" key="12">
    <source>
        <dbReference type="EMBL" id="CAH3134389.1"/>
    </source>
</evidence>
<evidence type="ECO:0000259" key="11">
    <source>
        <dbReference type="PROSITE" id="PS50262"/>
    </source>
</evidence>
<evidence type="ECO:0000256" key="3">
    <source>
        <dbReference type="ARBA" id="ARBA00022692"/>
    </source>
</evidence>
<evidence type="ECO:0000256" key="2">
    <source>
        <dbReference type="ARBA" id="ARBA00022475"/>
    </source>
</evidence>
<dbReference type="PRINTS" id="PR00237">
    <property type="entry name" value="GPCRRHODOPSN"/>
</dbReference>
<evidence type="ECO:0000256" key="10">
    <source>
        <dbReference type="SAM" id="Phobius"/>
    </source>
</evidence>
<feature type="transmembrane region" description="Helical" evidence="10">
    <location>
        <begin position="6"/>
        <end position="32"/>
    </location>
</feature>
<evidence type="ECO:0000256" key="5">
    <source>
        <dbReference type="ARBA" id="ARBA00023040"/>
    </source>
</evidence>
<keyword evidence="8" id="KW-0325">Glycoprotein</keyword>
<accession>A0ABN8P5F3</accession>
<evidence type="ECO:0000256" key="8">
    <source>
        <dbReference type="ARBA" id="ARBA00023180"/>
    </source>
</evidence>
<evidence type="ECO:0000256" key="6">
    <source>
        <dbReference type="ARBA" id="ARBA00023136"/>
    </source>
</evidence>
<dbReference type="CDD" id="cd00637">
    <property type="entry name" value="7tm_classA_rhodopsin-like"/>
    <property type="match status" value="1"/>
</dbReference>
<feature type="transmembrane region" description="Helical" evidence="10">
    <location>
        <begin position="155"/>
        <end position="177"/>
    </location>
</feature>
<dbReference type="InterPro" id="IPR017452">
    <property type="entry name" value="GPCR_Rhodpsn_7TM"/>
</dbReference>
<dbReference type="Gene3D" id="1.20.1070.10">
    <property type="entry name" value="Rhodopsin 7-helix transmembrane proteins"/>
    <property type="match status" value="1"/>
</dbReference>
<proteinExistence type="predicted"/>
<feature type="transmembrane region" description="Helical" evidence="10">
    <location>
        <begin position="124"/>
        <end position="149"/>
    </location>
</feature>
<evidence type="ECO:0000256" key="7">
    <source>
        <dbReference type="ARBA" id="ARBA00023170"/>
    </source>
</evidence>
<dbReference type="InterPro" id="IPR000276">
    <property type="entry name" value="GPCR_Rhodpsn"/>
</dbReference>
<gene>
    <name evidence="12" type="ORF">PLOB_00037342</name>
</gene>
<keyword evidence="13" id="KW-1185">Reference proteome</keyword>
<evidence type="ECO:0000256" key="1">
    <source>
        <dbReference type="ARBA" id="ARBA00004651"/>
    </source>
</evidence>
<evidence type="ECO:0000256" key="9">
    <source>
        <dbReference type="ARBA" id="ARBA00023224"/>
    </source>
</evidence>
<keyword evidence="2" id="KW-1003">Cell membrane</keyword>
<keyword evidence="4 10" id="KW-1133">Transmembrane helix</keyword>
<dbReference type="SUPFAM" id="SSF81321">
    <property type="entry name" value="Family A G protein-coupled receptor-like"/>
    <property type="match status" value="1"/>
</dbReference>
<dbReference type="PANTHER" id="PTHR24246">
    <property type="entry name" value="OLFACTORY RECEPTOR AND ADENOSINE RECEPTOR"/>
    <property type="match status" value="1"/>
</dbReference>
<keyword evidence="6 10" id="KW-0472">Membrane</keyword>
<keyword evidence="7" id="KW-0675">Receptor</keyword>
<keyword evidence="5" id="KW-0297">G-protein coupled receptor</keyword>
<dbReference type="PROSITE" id="PS50262">
    <property type="entry name" value="G_PROTEIN_RECEP_F1_2"/>
    <property type="match status" value="1"/>
</dbReference>
<feature type="transmembrane region" description="Helical" evidence="10">
    <location>
        <begin position="83"/>
        <end position="103"/>
    </location>
</feature>
<feature type="domain" description="G-protein coupled receptors family 1 profile" evidence="11">
    <location>
        <begin position="23"/>
        <end position="219"/>
    </location>
</feature>
<keyword evidence="3 10" id="KW-0812">Transmembrane</keyword>
<reference evidence="12 13" key="1">
    <citation type="submission" date="2022-05" db="EMBL/GenBank/DDBJ databases">
        <authorList>
            <consortium name="Genoscope - CEA"/>
            <person name="William W."/>
        </authorList>
    </citation>
    <scope>NUCLEOTIDE SEQUENCE [LARGE SCALE GENOMIC DNA]</scope>
</reference>
<evidence type="ECO:0000256" key="4">
    <source>
        <dbReference type="ARBA" id="ARBA00022989"/>
    </source>
</evidence>
<protein>
    <recommendedName>
        <fullName evidence="11">G-protein coupled receptors family 1 profile domain-containing protein</fullName>
    </recommendedName>
</protein>
<organism evidence="12 13">
    <name type="scientific">Porites lobata</name>
    <dbReference type="NCBI Taxonomy" id="104759"/>
    <lineage>
        <taxon>Eukaryota</taxon>
        <taxon>Metazoa</taxon>
        <taxon>Cnidaria</taxon>
        <taxon>Anthozoa</taxon>
        <taxon>Hexacorallia</taxon>
        <taxon>Scleractinia</taxon>
        <taxon>Fungiina</taxon>
        <taxon>Poritidae</taxon>
        <taxon>Porites</taxon>
    </lineage>
</organism>